<dbReference type="Pfam" id="PF17125">
    <property type="entry name" value="Methyltr_RsmF_N"/>
    <property type="match status" value="1"/>
</dbReference>
<keyword evidence="5 7" id="KW-0949">S-adenosyl-L-methionine</keyword>
<dbReference type="EMBL" id="DVNE01000011">
    <property type="protein sequence ID" value="HIU61249.1"/>
    <property type="molecule type" value="Genomic_DNA"/>
</dbReference>
<dbReference type="InterPro" id="IPR031340">
    <property type="entry name" value="RsmF_methylt_CI"/>
</dbReference>
<dbReference type="SUPFAM" id="SSF53335">
    <property type="entry name" value="S-adenosyl-L-methionine-dependent methyltransferases"/>
    <property type="match status" value="1"/>
</dbReference>
<gene>
    <name evidence="9" type="ORF">IAB69_01180</name>
</gene>
<accession>A0A9D1SI29</accession>
<dbReference type="Pfam" id="PF01189">
    <property type="entry name" value="Methyltr_RsmB-F"/>
    <property type="match status" value="1"/>
</dbReference>
<evidence type="ECO:0000256" key="3">
    <source>
        <dbReference type="ARBA" id="ARBA00022603"/>
    </source>
</evidence>
<feature type="binding site" evidence="7">
    <location>
        <begin position="113"/>
        <end position="119"/>
    </location>
    <ligand>
        <name>S-adenosyl-L-methionine</name>
        <dbReference type="ChEBI" id="CHEBI:59789"/>
    </ligand>
</feature>
<evidence type="ECO:0000256" key="2">
    <source>
        <dbReference type="ARBA" id="ARBA00022490"/>
    </source>
</evidence>
<evidence type="ECO:0000256" key="4">
    <source>
        <dbReference type="ARBA" id="ARBA00022679"/>
    </source>
</evidence>
<evidence type="ECO:0000256" key="6">
    <source>
        <dbReference type="ARBA" id="ARBA00022884"/>
    </source>
</evidence>
<feature type="binding site" evidence="7">
    <location>
        <position position="182"/>
    </location>
    <ligand>
        <name>S-adenosyl-L-methionine</name>
        <dbReference type="ChEBI" id="CHEBI:59789"/>
    </ligand>
</feature>
<keyword evidence="3 7" id="KW-0489">Methyltransferase</keyword>
<dbReference type="InterPro" id="IPR001678">
    <property type="entry name" value="MeTrfase_RsmB-F_NOP2_dom"/>
</dbReference>
<dbReference type="CDD" id="cd21147">
    <property type="entry name" value="RsmF_methylt_CTD1"/>
    <property type="match status" value="1"/>
</dbReference>
<dbReference type="Pfam" id="PF13636">
    <property type="entry name" value="Methyltranf_PUA"/>
    <property type="match status" value="1"/>
</dbReference>
<dbReference type="CDD" id="cd02440">
    <property type="entry name" value="AdoMet_MTases"/>
    <property type="match status" value="1"/>
</dbReference>
<dbReference type="Pfam" id="PF17126">
    <property type="entry name" value="RsmF_methylt_CI"/>
    <property type="match status" value="1"/>
</dbReference>
<evidence type="ECO:0000259" key="8">
    <source>
        <dbReference type="PROSITE" id="PS51686"/>
    </source>
</evidence>
<dbReference type="AlphaFoldDB" id="A0A9D1SI29"/>
<evidence type="ECO:0000256" key="1">
    <source>
        <dbReference type="ARBA" id="ARBA00007494"/>
    </source>
</evidence>
<dbReference type="PRINTS" id="PR02008">
    <property type="entry name" value="RCMTFAMILY"/>
</dbReference>
<dbReference type="GO" id="GO:0008173">
    <property type="term" value="F:RNA methyltransferase activity"/>
    <property type="evidence" value="ECO:0007669"/>
    <property type="project" value="InterPro"/>
</dbReference>
<comment type="caution">
    <text evidence="7">Lacks conserved residue(s) required for the propagation of feature annotation.</text>
</comment>
<evidence type="ECO:0000313" key="10">
    <source>
        <dbReference type="Proteomes" id="UP000824110"/>
    </source>
</evidence>
<sequence>MSVDYNLPNDFADRMRAELKEEYAAFAASYQRPPERALRVNTLKLSVQRFKEICPFPLGEPVPWCAEGFYIDEEKPGRYIEHAAGLYYVQEPSAMCAAPLLGDLRGKNVLDLCSAPGGKGTQLASAMQGEGILFLNEINFSRAKILSQNVERMGVRNAIVTVSSPAELAQNYPACFDAVLVDAPCSGEGMFKKEEAAISEWSAQNVDMCARRQSEILESAAKLLKAGGKLVYSTCTFAREEDEGQIEHFIALHPEFRLITCHKLWPHKVRGEGHFAALLEKTEGEESDFLVRTQKPQAKFREQQKQFSSFARDNLAVEFGNLYAVGETLYSLPYGAPVPSVQTLRAGVRLGEFVGGRFVPSHSLAMCLRQGEADFAEVTEEVAAQYLRGLTFPCEGSGWKVVSYRGFPLGWCKVGGGTAKNHYPKGLRTV</sequence>
<reference evidence="9" key="2">
    <citation type="journal article" date="2021" name="PeerJ">
        <title>Extensive microbial diversity within the chicken gut microbiome revealed by metagenomics and culture.</title>
        <authorList>
            <person name="Gilroy R."/>
            <person name="Ravi A."/>
            <person name="Getino M."/>
            <person name="Pursley I."/>
            <person name="Horton D.L."/>
            <person name="Alikhan N.F."/>
            <person name="Baker D."/>
            <person name="Gharbi K."/>
            <person name="Hall N."/>
            <person name="Watson M."/>
            <person name="Adriaenssens E.M."/>
            <person name="Foster-Nyarko E."/>
            <person name="Jarju S."/>
            <person name="Secka A."/>
            <person name="Antonio M."/>
            <person name="Oren A."/>
            <person name="Chaudhuri R.R."/>
            <person name="La Ragione R."/>
            <person name="Hildebrand F."/>
            <person name="Pallen M.J."/>
        </authorList>
    </citation>
    <scope>NUCLEOTIDE SEQUENCE</scope>
    <source>
        <strain evidence="9">CHK195-12923</strain>
    </source>
</reference>
<reference evidence="9" key="1">
    <citation type="submission" date="2020-10" db="EMBL/GenBank/DDBJ databases">
        <authorList>
            <person name="Gilroy R."/>
        </authorList>
    </citation>
    <scope>NUCLEOTIDE SEQUENCE</scope>
    <source>
        <strain evidence="9">CHK195-12923</strain>
    </source>
</reference>
<keyword evidence="6 7" id="KW-0694">RNA-binding</keyword>
<keyword evidence="4 7" id="KW-0808">Transferase</keyword>
<dbReference type="GO" id="GO:0001510">
    <property type="term" value="P:RNA methylation"/>
    <property type="evidence" value="ECO:0007669"/>
    <property type="project" value="InterPro"/>
</dbReference>
<feature type="active site" description="Nucleophile" evidence="7">
    <location>
        <position position="235"/>
    </location>
</feature>
<name>A0A9D1SI29_9FIRM</name>
<dbReference type="InterPro" id="IPR023267">
    <property type="entry name" value="RCMT"/>
</dbReference>
<dbReference type="Gene3D" id="3.40.50.150">
    <property type="entry name" value="Vaccinia Virus protein VP39"/>
    <property type="match status" value="1"/>
</dbReference>
<comment type="similarity">
    <text evidence="1 7">Belongs to the class I-like SAM-binding methyltransferase superfamily. RsmB/NOP family.</text>
</comment>
<feature type="domain" description="SAM-dependent MTase RsmB/NOP-type" evidence="8">
    <location>
        <begin position="26"/>
        <end position="296"/>
    </location>
</feature>
<dbReference type="GO" id="GO:0003723">
    <property type="term" value="F:RNA binding"/>
    <property type="evidence" value="ECO:0007669"/>
    <property type="project" value="UniProtKB-UniRule"/>
</dbReference>
<dbReference type="InterPro" id="IPR027391">
    <property type="entry name" value="Nol1_Nop2_Fmu_2"/>
</dbReference>
<proteinExistence type="inferred from homology"/>
<organism evidence="9 10">
    <name type="scientific">Candidatus Coproplasma excrementigallinarum</name>
    <dbReference type="NCBI Taxonomy" id="2840747"/>
    <lineage>
        <taxon>Bacteria</taxon>
        <taxon>Bacillati</taxon>
        <taxon>Bacillota</taxon>
        <taxon>Clostridia</taxon>
        <taxon>Eubacteriales</taxon>
        <taxon>Candidatus Coproplasma</taxon>
    </lineage>
</organism>
<evidence type="ECO:0000313" key="9">
    <source>
        <dbReference type="EMBL" id="HIU61249.1"/>
    </source>
</evidence>
<keyword evidence="2" id="KW-0963">Cytoplasm</keyword>
<dbReference type="InterPro" id="IPR029063">
    <property type="entry name" value="SAM-dependent_MTases_sf"/>
</dbReference>
<dbReference type="PROSITE" id="PS01153">
    <property type="entry name" value="NOL1_NOP2_SUN"/>
    <property type="match status" value="1"/>
</dbReference>
<dbReference type="PANTHER" id="PTHR22807:SF30">
    <property type="entry name" value="28S RRNA (CYTOSINE(4447)-C(5))-METHYLTRANSFERASE-RELATED"/>
    <property type="match status" value="1"/>
</dbReference>
<dbReference type="Gene3D" id="2.30.130.60">
    <property type="match status" value="1"/>
</dbReference>
<dbReference type="InterPro" id="IPR031341">
    <property type="entry name" value="Methyltr_RsmF_N"/>
</dbReference>
<dbReference type="PANTHER" id="PTHR22807">
    <property type="entry name" value="NOP2 YEAST -RELATED NOL1/NOP2/FMU SUN DOMAIN-CONTAINING"/>
    <property type="match status" value="1"/>
</dbReference>
<dbReference type="Gene3D" id="3.30.70.1170">
    <property type="entry name" value="Sun protein, domain 3"/>
    <property type="match status" value="1"/>
</dbReference>
<dbReference type="InterPro" id="IPR049560">
    <property type="entry name" value="MeTrfase_RsmB-F_NOP2_cat"/>
</dbReference>
<dbReference type="Proteomes" id="UP000824110">
    <property type="component" value="Unassembled WGS sequence"/>
</dbReference>
<dbReference type="InterPro" id="IPR018314">
    <property type="entry name" value="RsmB/NOL1/NOP2-like_CS"/>
</dbReference>
<feature type="binding site" evidence="7">
    <location>
        <position position="137"/>
    </location>
    <ligand>
        <name>S-adenosyl-L-methionine</name>
        <dbReference type="ChEBI" id="CHEBI:59789"/>
    </ligand>
</feature>
<comment type="caution">
    <text evidence="9">The sequence shown here is derived from an EMBL/GenBank/DDBJ whole genome shotgun (WGS) entry which is preliminary data.</text>
</comment>
<evidence type="ECO:0000256" key="5">
    <source>
        <dbReference type="ARBA" id="ARBA00022691"/>
    </source>
</evidence>
<protein>
    <submittedName>
        <fullName evidence="9">RsmB/NOP family class I SAM-dependent RNA methyltransferase</fullName>
    </submittedName>
</protein>
<dbReference type="PROSITE" id="PS51686">
    <property type="entry name" value="SAM_MT_RSMB_NOP"/>
    <property type="match status" value="1"/>
</dbReference>
<evidence type="ECO:0000256" key="7">
    <source>
        <dbReference type="PROSITE-ProRule" id="PRU01023"/>
    </source>
</evidence>